<dbReference type="GO" id="GO:0008168">
    <property type="term" value="F:methyltransferase activity"/>
    <property type="evidence" value="ECO:0007669"/>
    <property type="project" value="UniProtKB-KW"/>
</dbReference>
<dbReference type="Gene3D" id="3.40.50.150">
    <property type="entry name" value="Vaccinia Virus protein VP39"/>
    <property type="match status" value="1"/>
</dbReference>
<dbReference type="RefSeq" id="WP_088565676.1">
    <property type="nucleotide sequence ID" value="NZ_CP020946.1"/>
</dbReference>
<sequence>MNINQSLLREFVIKGLASYKKELRGPFLQEFRQQFSQLASEEVAEAFIDVTFLGSALIFLQGEQWTLKKDPASSSENYRHFAEQTFASNLLSLNYLQDTLQPLNEKELRRMAELCEELEKILLSHVQSLGQQQKNLFVTRALQLMEKVFAHENSLWLQGNSQARSLALSLYRTFDGLDQIFGLNYDADLGMKTDVNGTERLYEGAGLGVQSSYSTLLTALREVQASQGTRFIDLGSGYGRVGLVVGVLRPDIDFIGYEYVKHRVDISNESTAKFGLQGRVHFFTQDLSEKNFRIPDADVYYMFDPFSKDTYQHVLNQLVEVSRRQRIVVVTKGNARLWLKEIAEREGWLPGQEFDGGNLSLFRSRE</sequence>
<protein>
    <submittedName>
        <fullName evidence="1">SAM-dependent methyltransferase</fullName>
    </submittedName>
</protein>
<dbReference type="OrthoDB" id="5291830at2"/>
<name>A0A1Z3N9S3_BDEBC</name>
<dbReference type="InterPro" id="IPR029063">
    <property type="entry name" value="SAM-dependent_MTases_sf"/>
</dbReference>
<dbReference type="AlphaFoldDB" id="A0A1Z3N9S3"/>
<proteinExistence type="predicted"/>
<organism evidence="1 2">
    <name type="scientific">Bdellovibrio bacteriovorus</name>
    <dbReference type="NCBI Taxonomy" id="959"/>
    <lineage>
        <taxon>Bacteria</taxon>
        <taxon>Pseudomonadati</taxon>
        <taxon>Bdellovibrionota</taxon>
        <taxon>Bdellovibrionia</taxon>
        <taxon>Bdellovibrionales</taxon>
        <taxon>Pseudobdellovibrionaceae</taxon>
        <taxon>Bdellovibrio</taxon>
    </lineage>
</organism>
<reference evidence="1 2" key="1">
    <citation type="submission" date="2017-04" db="EMBL/GenBank/DDBJ databases">
        <title>Whole genome sequence of Bdellovibrio bacteriovorus strain SSB218315.</title>
        <authorList>
            <person name="Oyedara O."/>
            <person name="Rodriguez-Perez M.A."/>
        </authorList>
    </citation>
    <scope>NUCLEOTIDE SEQUENCE [LARGE SCALE GENOMIC DNA]</scope>
    <source>
        <strain evidence="1 2">SSB218315</strain>
    </source>
</reference>
<dbReference type="SUPFAM" id="SSF53335">
    <property type="entry name" value="S-adenosyl-L-methionine-dependent methyltransferases"/>
    <property type="match status" value="1"/>
</dbReference>
<keyword evidence="1" id="KW-0808">Transferase</keyword>
<dbReference type="Proteomes" id="UP000197003">
    <property type="component" value="Chromosome"/>
</dbReference>
<dbReference type="GO" id="GO:0032259">
    <property type="term" value="P:methylation"/>
    <property type="evidence" value="ECO:0007669"/>
    <property type="project" value="UniProtKB-KW"/>
</dbReference>
<evidence type="ECO:0000313" key="2">
    <source>
        <dbReference type="Proteomes" id="UP000197003"/>
    </source>
</evidence>
<keyword evidence="1" id="KW-0489">Methyltransferase</keyword>
<gene>
    <name evidence="1" type="ORF">B9G79_11790</name>
</gene>
<accession>A0A1Z3N9S3</accession>
<evidence type="ECO:0000313" key="1">
    <source>
        <dbReference type="EMBL" id="ASD64197.1"/>
    </source>
</evidence>
<dbReference type="EMBL" id="CP020946">
    <property type="protein sequence ID" value="ASD64197.1"/>
    <property type="molecule type" value="Genomic_DNA"/>
</dbReference>
<dbReference type="CDD" id="cd02440">
    <property type="entry name" value="AdoMet_MTases"/>
    <property type="match status" value="1"/>
</dbReference>